<name>A0A0L9VRV9_PHAAN</name>
<dbReference type="EMBL" id="CM003381">
    <property type="protein sequence ID" value="KOM57688.1"/>
    <property type="molecule type" value="Genomic_DNA"/>
</dbReference>
<organism evidence="2 3">
    <name type="scientific">Phaseolus angularis</name>
    <name type="common">Azuki bean</name>
    <name type="synonym">Vigna angularis</name>
    <dbReference type="NCBI Taxonomy" id="3914"/>
    <lineage>
        <taxon>Eukaryota</taxon>
        <taxon>Viridiplantae</taxon>
        <taxon>Streptophyta</taxon>
        <taxon>Embryophyta</taxon>
        <taxon>Tracheophyta</taxon>
        <taxon>Spermatophyta</taxon>
        <taxon>Magnoliopsida</taxon>
        <taxon>eudicotyledons</taxon>
        <taxon>Gunneridae</taxon>
        <taxon>Pentapetalae</taxon>
        <taxon>rosids</taxon>
        <taxon>fabids</taxon>
        <taxon>Fabales</taxon>
        <taxon>Fabaceae</taxon>
        <taxon>Papilionoideae</taxon>
        <taxon>50 kb inversion clade</taxon>
        <taxon>NPAAA clade</taxon>
        <taxon>indigoferoid/millettioid clade</taxon>
        <taxon>Phaseoleae</taxon>
        <taxon>Vigna</taxon>
    </lineage>
</organism>
<accession>A0A0L9VRV9</accession>
<protein>
    <submittedName>
        <fullName evidence="2">Uncharacterized protein</fullName>
    </submittedName>
</protein>
<evidence type="ECO:0000313" key="2">
    <source>
        <dbReference type="EMBL" id="KOM57688.1"/>
    </source>
</evidence>
<feature type="region of interest" description="Disordered" evidence="1">
    <location>
        <begin position="1"/>
        <end position="36"/>
    </location>
</feature>
<evidence type="ECO:0000256" key="1">
    <source>
        <dbReference type="SAM" id="MobiDB-lite"/>
    </source>
</evidence>
<evidence type="ECO:0000313" key="3">
    <source>
        <dbReference type="Proteomes" id="UP000053144"/>
    </source>
</evidence>
<reference evidence="3" key="1">
    <citation type="journal article" date="2015" name="Proc. Natl. Acad. Sci. U.S.A.">
        <title>Genome sequencing of adzuki bean (Vigna angularis) provides insight into high starch and low fat accumulation and domestication.</title>
        <authorList>
            <person name="Yang K."/>
            <person name="Tian Z."/>
            <person name="Chen C."/>
            <person name="Luo L."/>
            <person name="Zhao B."/>
            <person name="Wang Z."/>
            <person name="Yu L."/>
            <person name="Li Y."/>
            <person name="Sun Y."/>
            <person name="Li W."/>
            <person name="Chen Y."/>
            <person name="Li Y."/>
            <person name="Zhang Y."/>
            <person name="Ai D."/>
            <person name="Zhao J."/>
            <person name="Shang C."/>
            <person name="Ma Y."/>
            <person name="Wu B."/>
            <person name="Wang M."/>
            <person name="Gao L."/>
            <person name="Sun D."/>
            <person name="Zhang P."/>
            <person name="Guo F."/>
            <person name="Wang W."/>
            <person name="Li Y."/>
            <person name="Wang J."/>
            <person name="Varshney R.K."/>
            <person name="Wang J."/>
            <person name="Ling H.Q."/>
            <person name="Wan P."/>
        </authorList>
    </citation>
    <scope>NUCLEOTIDE SEQUENCE</scope>
    <source>
        <strain evidence="3">cv. Jingnong 6</strain>
    </source>
</reference>
<dbReference type="Proteomes" id="UP000053144">
    <property type="component" value="Chromosome 11"/>
</dbReference>
<dbReference type="AlphaFoldDB" id="A0A0L9VRV9"/>
<feature type="region of interest" description="Disordered" evidence="1">
    <location>
        <begin position="249"/>
        <end position="280"/>
    </location>
</feature>
<feature type="compositionally biased region" description="Basic and acidic residues" evidence="1">
    <location>
        <begin position="1"/>
        <end position="14"/>
    </location>
</feature>
<sequence length="309" mass="35718">MKSDKRSKSAKREAATAAQRQFTAERHSGSHAGSAEGMQFGQEFNYMGTQFYQSNLNHWWEPHSSMDQSQFWQVAGQFENQPQQQWQQQPFLSGSLDRLEDTLQRFLKNSDSTQKSIEESCKRMEMQLRYINQRLNDDVNTEVNLKEEGQGIILESDKILDEEKLEGDEERVERKEKEELSENQSSRFLSRKHDKHFTVVQDRRLLMERKVGMIPNFAPQFGEQVLGNDWGKLAYSPLQASWGGQYCGGEDAAQPVPPRRARRERGPAQSQTSAETHEAEPFQMRDMYMSLIGAQLQSIRNKRAGQVYA</sequence>
<feature type="region of interest" description="Disordered" evidence="1">
    <location>
        <begin position="165"/>
        <end position="188"/>
    </location>
</feature>
<feature type="compositionally biased region" description="Basic and acidic residues" evidence="1">
    <location>
        <begin position="171"/>
        <end position="180"/>
    </location>
</feature>
<dbReference type="Gramene" id="KOM57688">
    <property type="protein sequence ID" value="KOM57688"/>
    <property type="gene ID" value="LR48_Vigan11g072100"/>
</dbReference>
<proteinExistence type="predicted"/>
<gene>
    <name evidence="2" type="ORF">LR48_Vigan11g072100</name>
</gene>